<keyword evidence="2" id="KW-1185">Reference proteome</keyword>
<name>A0A2G8RYA5_9APHY</name>
<dbReference type="AlphaFoldDB" id="A0A2G8RYA5"/>
<evidence type="ECO:0000313" key="1">
    <source>
        <dbReference type="EMBL" id="PIL26501.1"/>
    </source>
</evidence>
<organism evidence="1 2">
    <name type="scientific">Ganoderma sinense ZZ0214-1</name>
    <dbReference type="NCBI Taxonomy" id="1077348"/>
    <lineage>
        <taxon>Eukaryota</taxon>
        <taxon>Fungi</taxon>
        <taxon>Dikarya</taxon>
        <taxon>Basidiomycota</taxon>
        <taxon>Agaricomycotina</taxon>
        <taxon>Agaricomycetes</taxon>
        <taxon>Polyporales</taxon>
        <taxon>Polyporaceae</taxon>
        <taxon>Ganoderma</taxon>
    </lineage>
</organism>
<protein>
    <submittedName>
        <fullName evidence="1">Uncharacterized protein</fullName>
    </submittedName>
</protein>
<proteinExistence type="predicted"/>
<reference evidence="1 2" key="1">
    <citation type="journal article" date="2015" name="Sci. Rep.">
        <title>Chromosome-level genome map provides insights into diverse defense mechanisms in the medicinal fungus Ganoderma sinense.</title>
        <authorList>
            <person name="Zhu Y."/>
            <person name="Xu J."/>
            <person name="Sun C."/>
            <person name="Zhou S."/>
            <person name="Xu H."/>
            <person name="Nelson D.R."/>
            <person name="Qian J."/>
            <person name="Song J."/>
            <person name="Luo H."/>
            <person name="Xiang L."/>
            <person name="Li Y."/>
            <person name="Xu Z."/>
            <person name="Ji A."/>
            <person name="Wang L."/>
            <person name="Lu S."/>
            <person name="Hayward A."/>
            <person name="Sun W."/>
            <person name="Li X."/>
            <person name="Schwartz D.C."/>
            <person name="Wang Y."/>
            <person name="Chen S."/>
        </authorList>
    </citation>
    <scope>NUCLEOTIDE SEQUENCE [LARGE SCALE GENOMIC DNA]</scope>
    <source>
        <strain evidence="1 2">ZZ0214-1</strain>
    </source>
</reference>
<dbReference type="OrthoDB" id="2755325at2759"/>
<accession>A0A2G8RYA5</accession>
<comment type="caution">
    <text evidence="1">The sequence shown here is derived from an EMBL/GenBank/DDBJ whole genome shotgun (WGS) entry which is preliminary data.</text>
</comment>
<dbReference type="Proteomes" id="UP000230002">
    <property type="component" value="Unassembled WGS sequence"/>
</dbReference>
<dbReference type="EMBL" id="AYKW01000045">
    <property type="protein sequence ID" value="PIL26501.1"/>
    <property type="molecule type" value="Genomic_DNA"/>
</dbReference>
<sequence>METLHLDIINLVFGADGLPTVDEFTVPLAALAASLLIFSNVKNVALSCPAFEVDAKDDDFRALTHSWKGLQKFMLHHSYKAGDAGRIVPTAAVLEIFHDNCPDLRELTLPYLDLNVNIPTLPVDPSSRDVSPHKLAHLDIDRNVQIHDEDMDERNVDMWARHIHSLFPMLEVKEPESSDSREEVIQPTRNWRKVLERIRNITKPLNEEAS</sequence>
<evidence type="ECO:0000313" key="2">
    <source>
        <dbReference type="Proteomes" id="UP000230002"/>
    </source>
</evidence>
<gene>
    <name evidence="1" type="ORF">GSI_12259</name>
</gene>